<dbReference type="Pfam" id="PF04143">
    <property type="entry name" value="Sulf_transp"/>
    <property type="match status" value="1"/>
</dbReference>
<protein>
    <recommendedName>
        <fullName evidence="4">Sulphur transport domain-containing protein</fullName>
    </recommendedName>
</protein>
<comment type="caution">
    <text evidence="2">The sequence shown here is derived from an EMBL/GenBank/DDBJ whole genome shotgun (WGS) entry which is preliminary data.</text>
</comment>
<accession>A0ABR6C8I4</accession>
<evidence type="ECO:0000256" key="1">
    <source>
        <dbReference type="SAM" id="Phobius"/>
    </source>
</evidence>
<sequence>MSMLMGLILGVSAHRAGLCTVKAVAEVMTSRRGWFLWSFLKAALWVAGLIGLYGLMGGGIALRQWPLDWIALLGGLIFGLGAGANGACVFSTLARLAEGYGVMLFTLAGWVIGIAAVHLILPDLHRQSNLANQLPAWVLWVLIPWMVWEGARILRRLMREGWGQIGAPHWPLSLSVALVAAANFGLLSLDGAWSFTSTLICAVKAAPLPGCANHASPWLVSSAAILGMAGSAFWRGSFRLRRVRTGAALRHGLSGLAMGAGAALIPGGNDGLILFGLPALSPHALPAWASIVAGTALSLATMRAFGRPMSAIRCEADICLAAL</sequence>
<organism evidence="2 3">
    <name type="scientific">Aminobacter ciceronei</name>
    <dbReference type="NCBI Taxonomy" id="150723"/>
    <lineage>
        <taxon>Bacteria</taxon>
        <taxon>Pseudomonadati</taxon>
        <taxon>Pseudomonadota</taxon>
        <taxon>Alphaproteobacteria</taxon>
        <taxon>Hyphomicrobiales</taxon>
        <taxon>Phyllobacteriaceae</taxon>
        <taxon>Aminobacter</taxon>
    </lineage>
</organism>
<gene>
    <name evidence="2" type="ORF">HNQ97_003331</name>
</gene>
<dbReference type="InterPro" id="IPR007272">
    <property type="entry name" value="Sulf_transp_TsuA/YedE"/>
</dbReference>
<dbReference type="Proteomes" id="UP000587524">
    <property type="component" value="Unassembled WGS sequence"/>
</dbReference>
<evidence type="ECO:0008006" key="4">
    <source>
        <dbReference type="Google" id="ProtNLM"/>
    </source>
</evidence>
<feature type="transmembrane region" description="Helical" evidence="1">
    <location>
        <begin position="100"/>
        <end position="121"/>
    </location>
</feature>
<name>A0ABR6C8I4_9HYPH</name>
<feature type="transmembrane region" description="Helical" evidence="1">
    <location>
        <begin position="168"/>
        <end position="187"/>
    </location>
</feature>
<keyword evidence="3" id="KW-1185">Reference proteome</keyword>
<proteinExistence type="predicted"/>
<feature type="transmembrane region" description="Helical" evidence="1">
    <location>
        <begin position="285"/>
        <end position="305"/>
    </location>
</feature>
<keyword evidence="1" id="KW-1133">Transmembrane helix</keyword>
<reference evidence="2 3" key="1">
    <citation type="submission" date="2020-08" db="EMBL/GenBank/DDBJ databases">
        <title>Genomic Encyclopedia of Type Strains, Phase IV (KMG-IV): sequencing the most valuable type-strain genomes for metagenomic binning, comparative biology and taxonomic classification.</title>
        <authorList>
            <person name="Goeker M."/>
        </authorList>
    </citation>
    <scope>NUCLEOTIDE SEQUENCE [LARGE SCALE GENOMIC DNA]</scope>
    <source>
        <strain evidence="2 3">DSM 17455</strain>
    </source>
</reference>
<feature type="transmembrane region" description="Helical" evidence="1">
    <location>
        <begin position="69"/>
        <end position="94"/>
    </location>
</feature>
<keyword evidence="1" id="KW-0472">Membrane</keyword>
<keyword evidence="1" id="KW-0812">Transmembrane</keyword>
<feature type="transmembrane region" description="Helical" evidence="1">
    <location>
        <begin position="215"/>
        <end position="235"/>
    </location>
</feature>
<evidence type="ECO:0000313" key="3">
    <source>
        <dbReference type="Proteomes" id="UP000587524"/>
    </source>
</evidence>
<feature type="transmembrane region" description="Helical" evidence="1">
    <location>
        <begin position="247"/>
        <end position="265"/>
    </location>
</feature>
<dbReference type="EMBL" id="JACJHZ010000015">
    <property type="protein sequence ID" value="MBA9021325.1"/>
    <property type="molecule type" value="Genomic_DNA"/>
</dbReference>
<feature type="transmembrane region" description="Helical" evidence="1">
    <location>
        <begin position="130"/>
        <end position="148"/>
    </location>
</feature>
<evidence type="ECO:0000313" key="2">
    <source>
        <dbReference type="EMBL" id="MBA9021325.1"/>
    </source>
</evidence>
<feature type="transmembrane region" description="Helical" evidence="1">
    <location>
        <begin position="39"/>
        <end position="62"/>
    </location>
</feature>